<evidence type="ECO:0000259" key="4">
    <source>
        <dbReference type="Pfam" id="PF13490"/>
    </source>
</evidence>
<dbReference type="RefSeq" id="WP_386058424.1">
    <property type="nucleotide sequence ID" value="NZ_JBHTKL010000002.1"/>
</dbReference>
<evidence type="ECO:0000256" key="1">
    <source>
        <dbReference type="ARBA" id="ARBA00024353"/>
    </source>
</evidence>
<feature type="transmembrane region" description="Helical" evidence="3">
    <location>
        <begin position="89"/>
        <end position="108"/>
    </location>
</feature>
<sequence>MKCKPETVALMHKYLDGELKQEEERELRTHLQQCSACQNHFHELKRTITMVGSSSHINAPPDFTKKVMAGLPKQKKRNNVTRWLRHHPLITAAAVFFLLMFSGVFSAWNQDQQVTVSKQENLIIKEDMVIVPEGVTVKGDLVVRNGDLKIEGAVDGDVTMINGQIITDDTPPDNPLEGEKYMAYVSGEVEEVNQVFEWMWYHVKDTFKDVFSLN</sequence>
<gene>
    <name evidence="5" type="ORF">ACFQ2J_07905</name>
</gene>
<evidence type="ECO:0000313" key="5">
    <source>
        <dbReference type="EMBL" id="MFD1019113.1"/>
    </source>
</evidence>
<keyword evidence="3" id="KW-1133">Transmembrane helix</keyword>
<organism evidence="5 6">
    <name type="scientific">Thalassobacillus hwangdonensis</name>
    <dbReference type="NCBI Taxonomy" id="546108"/>
    <lineage>
        <taxon>Bacteria</taxon>
        <taxon>Bacillati</taxon>
        <taxon>Bacillota</taxon>
        <taxon>Bacilli</taxon>
        <taxon>Bacillales</taxon>
        <taxon>Bacillaceae</taxon>
        <taxon>Thalassobacillus</taxon>
    </lineage>
</organism>
<evidence type="ECO:0000256" key="2">
    <source>
        <dbReference type="ARBA" id="ARBA00024438"/>
    </source>
</evidence>
<keyword evidence="6" id="KW-1185">Reference proteome</keyword>
<reference evidence="6" key="1">
    <citation type="journal article" date="2019" name="Int. J. Syst. Evol. Microbiol.">
        <title>The Global Catalogue of Microorganisms (GCM) 10K type strain sequencing project: providing services to taxonomists for standard genome sequencing and annotation.</title>
        <authorList>
            <consortium name="The Broad Institute Genomics Platform"/>
            <consortium name="The Broad Institute Genome Sequencing Center for Infectious Disease"/>
            <person name="Wu L."/>
            <person name="Ma J."/>
        </authorList>
    </citation>
    <scope>NUCLEOTIDE SEQUENCE [LARGE SCALE GENOMIC DNA]</scope>
    <source>
        <strain evidence="6">CCUG 56607</strain>
    </source>
</reference>
<comment type="similarity">
    <text evidence="1">Belongs to the zinc-associated anti-sigma factor (ZAS) superfamily. Anti-sigma-W factor family.</text>
</comment>
<dbReference type="InterPro" id="IPR027383">
    <property type="entry name" value="Znf_put"/>
</dbReference>
<name>A0ABW3L1Y3_9BACI</name>
<keyword evidence="3" id="KW-0812">Transmembrane</keyword>
<dbReference type="Proteomes" id="UP001596990">
    <property type="component" value="Unassembled WGS sequence"/>
</dbReference>
<dbReference type="Pfam" id="PF13490">
    <property type="entry name" value="zf-HC2"/>
    <property type="match status" value="1"/>
</dbReference>
<comment type="caution">
    <text evidence="5">The sequence shown here is derived from an EMBL/GenBank/DDBJ whole genome shotgun (WGS) entry which is preliminary data.</text>
</comment>
<dbReference type="EMBL" id="JBHTKL010000002">
    <property type="protein sequence ID" value="MFD1019113.1"/>
    <property type="molecule type" value="Genomic_DNA"/>
</dbReference>
<evidence type="ECO:0000313" key="6">
    <source>
        <dbReference type="Proteomes" id="UP001596990"/>
    </source>
</evidence>
<keyword evidence="3" id="KW-0472">Membrane</keyword>
<feature type="domain" description="Putative zinc-finger" evidence="4">
    <location>
        <begin position="6"/>
        <end position="38"/>
    </location>
</feature>
<dbReference type="InterPro" id="IPR041916">
    <property type="entry name" value="Anti_sigma_zinc_sf"/>
</dbReference>
<dbReference type="Gene3D" id="1.10.10.1320">
    <property type="entry name" value="Anti-sigma factor, zinc-finger domain"/>
    <property type="match status" value="1"/>
</dbReference>
<proteinExistence type="inferred from homology"/>
<evidence type="ECO:0000256" key="3">
    <source>
        <dbReference type="SAM" id="Phobius"/>
    </source>
</evidence>
<accession>A0ABW3L1Y3</accession>
<protein>
    <recommendedName>
        <fullName evidence="2">Anti-sigma-W factor RsiW</fullName>
    </recommendedName>
</protein>